<keyword evidence="3" id="KW-1185">Reference proteome</keyword>
<evidence type="ECO:0000313" key="2">
    <source>
        <dbReference type="EMBL" id="GFS03665.1"/>
    </source>
</evidence>
<proteinExistence type="predicted"/>
<dbReference type="Proteomes" id="UP000762676">
    <property type="component" value="Unassembled WGS sequence"/>
</dbReference>
<evidence type="ECO:0000313" key="3">
    <source>
        <dbReference type="Proteomes" id="UP000762676"/>
    </source>
</evidence>
<dbReference type="EMBL" id="BMAT01013006">
    <property type="protein sequence ID" value="GFS03665.1"/>
    <property type="molecule type" value="Genomic_DNA"/>
</dbReference>
<name>A0AAV4I112_9GAST</name>
<accession>A0AAV4I112</accession>
<evidence type="ECO:0000256" key="1">
    <source>
        <dbReference type="SAM" id="MobiDB-lite"/>
    </source>
</evidence>
<comment type="caution">
    <text evidence="2">The sequence shown here is derived from an EMBL/GenBank/DDBJ whole genome shotgun (WGS) entry which is preliminary data.</text>
</comment>
<protein>
    <submittedName>
        <fullName evidence="2">Uncharacterized protein</fullName>
    </submittedName>
</protein>
<sequence>MQSKRTKVVNAADLPPECSETDGVCCGTSRSLRPRFPGTKPTNQRVKARLGSAAPGDGAESGQAGRHMELLVVGRLRRASRPVNIGEFAQHPGSGAALVAGTLNCGSSVLIIVKKTPREKTANIDTSLQN</sequence>
<feature type="region of interest" description="Disordered" evidence="1">
    <location>
        <begin position="32"/>
        <end position="66"/>
    </location>
</feature>
<reference evidence="2 3" key="1">
    <citation type="journal article" date="2021" name="Elife">
        <title>Chloroplast acquisition without the gene transfer in kleptoplastic sea slugs, Plakobranchus ocellatus.</title>
        <authorList>
            <person name="Maeda T."/>
            <person name="Takahashi S."/>
            <person name="Yoshida T."/>
            <person name="Shimamura S."/>
            <person name="Takaki Y."/>
            <person name="Nagai Y."/>
            <person name="Toyoda A."/>
            <person name="Suzuki Y."/>
            <person name="Arimoto A."/>
            <person name="Ishii H."/>
            <person name="Satoh N."/>
            <person name="Nishiyama T."/>
            <person name="Hasebe M."/>
            <person name="Maruyama T."/>
            <person name="Minagawa J."/>
            <person name="Obokata J."/>
            <person name="Shigenobu S."/>
        </authorList>
    </citation>
    <scope>NUCLEOTIDE SEQUENCE [LARGE SCALE GENOMIC DNA]</scope>
</reference>
<dbReference type="AlphaFoldDB" id="A0AAV4I112"/>
<organism evidence="2 3">
    <name type="scientific">Elysia marginata</name>
    <dbReference type="NCBI Taxonomy" id="1093978"/>
    <lineage>
        <taxon>Eukaryota</taxon>
        <taxon>Metazoa</taxon>
        <taxon>Spiralia</taxon>
        <taxon>Lophotrochozoa</taxon>
        <taxon>Mollusca</taxon>
        <taxon>Gastropoda</taxon>
        <taxon>Heterobranchia</taxon>
        <taxon>Euthyneura</taxon>
        <taxon>Panpulmonata</taxon>
        <taxon>Sacoglossa</taxon>
        <taxon>Placobranchoidea</taxon>
        <taxon>Plakobranchidae</taxon>
        <taxon>Elysia</taxon>
    </lineage>
</organism>
<gene>
    <name evidence="2" type="ORF">ElyMa_006476500</name>
</gene>